<keyword evidence="6" id="KW-1185">Reference proteome</keyword>
<dbReference type="PROSITE" id="PS50995">
    <property type="entry name" value="HTH_MARR_2"/>
    <property type="match status" value="1"/>
</dbReference>
<accession>A0A563VW46</accession>
<keyword evidence="1" id="KW-0805">Transcription regulation</keyword>
<dbReference type="SUPFAM" id="SSF46785">
    <property type="entry name" value="Winged helix' DNA-binding domain"/>
    <property type="match status" value="1"/>
</dbReference>
<dbReference type="PRINTS" id="PR00598">
    <property type="entry name" value="HTHMARR"/>
</dbReference>
<dbReference type="OrthoDB" id="6400170at2"/>
<evidence type="ECO:0000259" key="4">
    <source>
        <dbReference type="PROSITE" id="PS50995"/>
    </source>
</evidence>
<organism evidence="5 6">
    <name type="scientific">Hyella patelloides LEGE 07179</name>
    <dbReference type="NCBI Taxonomy" id="945734"/>
    <lineage>
        <taxon>Bacteria</taxon>
        <taxon>Bacillati</taxon>
        <taxon>Cyanobacteriota</taxon>
        <taxon>Cyanophyceae</taxon>
        <taxon>Pleurocapsales</taxon>
        <taxon>Hyellaceae</taxon>
        <taxon>Hyella</taxon>
    </lineage>
</organism>
<gene>
    <name evidence="5" type="ORF">H1P_360019</name>
</gene>
<dbReference type="Pfam" id="PF01047">
    <property type="entry name" value="MarR"/>
    <property type="match status" value="1"/>
</dbReference>
<evidence type="ECO:0000256" key="3">
    <source>
        <dbReference type="ARBA" id="ARBA00023163"/>
    </source>
</evidence>
<dbReference type="SMART" id="SM00347">
    <property type="entry name" value="HTH_MARR"/>
    <property type="match status" value="1"/>
</dbReference>
<name>A0A563VW46_9CYAN</name>
<feature type="domain" description="HTH marR-type" evidence="4">
    <location>
        <begin position="7"/>
        <end position="139"/>
    </location>
</feature>
<dbReference type="AlphaFoldDB" id="A0A563VW46"/>
<dbReference type="PANTHER" id="PTHR42756">
    <property type="entry name" value="TRANSCRIPTIONAL REGULATOR, MARR"/>
    <property type="match status" value="1"/>
</dbReference>
<dbReference type="GO" id="GO:0003677">
    <property type="term" value="F:DNA binding"/>
    <property type="evidence" value="ECO:0007669"/>
    <property type="project" value="UniProtKB-KW"/>
</dbReference>
<dbReference type="InterPro" id="IPR036390">
    <property type="entry name" value="WH_DNA-bd_sf"/>
</dbReference>
<dbReference type="InterPro" id="IPR036388">
    <property type="entry name" value="WH-like_DNA-bd_sf"/>
</dbReference>
<evidence type="ECO:0000313" key="5">
    <source>
        <dbReference type="EMBL" id="VEP15684.1"/>
    </source>
</evidence>
<dbReference type="EMBL" id="CAACVJ010000290">
    <property type="protein sequence ID" value="VEP15684.1"/>
    <property type="molecule type" value="Genomic_DNA"/>
</dbReference>
<protein>
    <submittedName>
        <fullName evidence="5">Transcriptional regulator</fullName>
    </submittedName>
</protein>
<dbReference type="GO" id="GO:0003700">
    <property type="term" value="F:DNA-binding transcription factor activity"/>
    <property type="evidence" value="ECO:0007669"/>
    <property type="project" value="InterPro"/>
</dbReference>
<evidence type="ECO:0000256" key="2">
    <source>
        <dbReference type="ARBA" id="ARBA00023125"/>
    </source>
</evidence>
<sequence length="157" mass="17981">MTNQNPLLTTTCLMLRVAKAHRVLVNAALTNVNLHIGQEILLMELWQEDGLTQTQLADRLSIEPPTLTKMLSRLEKTKLLKKYKDTQDARICRVFLTEKGSACQKSVTDLWLDLDETILANLSSEERLLFRRFLIQIYDNLESAKQSQSSTKNFADN</sequence>
<reference evidence="5 6" key="1">
    <citation type="submission" date="2019-01" db="EMBL/GenBank/DDBJ databases">
        <authorList>
            <person name="Brito A."/>
        </authorList>
    </citation>
    <scope>NUCLEOTIDE SEQUENCE [LARGE SCALE GENOMIC DNA]</scope>
    <source>
        <strain evidence="5">1</strain>
    </source>
</reference>
<evidence type="ECO:0000256" key="1">
    <source>
        <dbReference type="ARBA" id="ARBA00023015"/>
    </source>
</evidence>
<dbReference type="Gene3D" id="1.10.10.10">
    <property type="entry name" value="Winged helix-like DNA-binding domain superfamily/Winged helix DNA-binding domain"/>
    <property type="match status" value="1"/>
</dbReference>
<dbReference type="RefSeq" id="WP_144865637.1">
    <property type="nucleotide sequence ID" value="NZ_LR213796.1"/>
</dbReference>
<dbReference type="Proteomes" id="UP000320055">
    <property type="component" value="Unassembled WGS sequence"/>
</dbReference>
<dbReference type="InterPro" id="IPR000835">
    <property type="entry name" value="HTH_MarR-typ"/>
</dbReference>
<evidence type="ECO:0000313" key="6">
    <source>
        <dbReference type="Proteomes" id="UP000320055"/>
    </source>
</evidence>
<dbReference type="PANTHER" id="PTHR42756:SF1">
    <property type="entry name" value="TRANSCRIPTIONAL REPRESSOR OF EMRAB OPERON"/>
    <property type="match status" value="1"/>
</dbReference>
<keyword evidence="3" id="KW-0804">Transcription</keyword>
<proteinExistence type="predicted"/>
<keyword evidence="2" id="KW-0238">DNA-binding</keyword>